<name>A0A6B0XYQ8_9RHOB</name>
<evidence type="ECO:0000259" key="1">
    <source>
        <dbReference type="Pfam" id="PF00814"/>
    </source>
</evidence>
<dbReference type="EMBL" id="VXRY01000061">
    <property type="protein sequence ID" value="MXY32782.1"/>
    <property type="molecule type" value="Genomic_DNA"/>
</dbReference>
<dbReference type="GO" id="GO:0005829">
    <property type="term" value="C:cytosol"/>
    <property type="evidence" value="ECO:0007669"/>
    <property type="project" value="TreeGrafter"/>
</dbReference>
<dbReference type="InterPro" id="IPR043129">
    <property type="entry name" value="ATPase_NBD"/>
</dbReference>
<dbReference type="CDD" id="cd24032">
    <property type="entry name" value="ASKHA_NBD_TsaB"/>
    <property type="match status" value="1"/>
</dbReference>
<dbReference type="NCBIfam" id="TIGR03725">
    <property type="entry name" value="T6A_YeaZ"/>
    <property type="match status" value="1"/>
</dbReference>
<dbReference type="InterPro" id="IPR022496">
    <property type="entry name" value="T6A_TsaB"/>
</dbReference>
<dbReference type="AlphaFoldDB" id="A0A6B0XYQ8"/>
<evidence type="ECO:0000313" key="2">
    <source>
        <dbReference type="EMBL" id="MXY32782.1"/>
    </source>
</evidence>
<dbReference type="Pfam" id="PF00814">
    <property type="entry name" value="TsaD"/>
    <property type="match status" value="1"/>
</dbReference>
<dbReference type="InterPro" id="IPR000905">
    <property type="entry name" value="Gcp-like_dom"/>
</dbReference>
<reference evidence="2" key="1">
    <citation type="submission" date="2019-09" db="EMBL/GenBank/DDBJ databases">
        <title>Characterisation of the sponge microbiome using genome-centric metagenomics.</title>
        <authorList>
            <person name="Engelberts J.P."/>
            <person name="Robbins S.J."/>
            <person name="De Goeij J.M."/>
            <person name="Aranda M."/>
            <person name="Bell S.C."/>
            <person name="Webster N.S."/>
        </authorList>
    </citation>
    <scope>NUCLEOTIDE SEQUENCE</scope>
    <source>
        <strain evidence="2">SB0664_bin_43</strain>
    </source>
</reference>
<protein>
    <submittedName>
        <fullName evidence="2">tRNA (Adenosine(37)-N6)-threonylcarbamoyltransferase complex dimerization subunit type 1 TsaB</fullName>
    </submittedName>
</protein>
<feature type="domain" description="Gcp-like" evidence="1">
    <location>
        <begin position="27"/>
        <end position="115"/>
    </location>
</feature>
<gene>
    <name evidence="2" type="primary">tsaB</name>
    <name evidence="2" type="ORF">F4Y60_01575</name>
</gene>
<dbReference type="GO" id="GO:0016740">
    <property type="term" value="F:transferase activity"/>
    <property type="evidence" value="ECO:0007669"/>
    <property type="project" value="UniProtKB-KW"/>
</dbReference>
<comment type="caution">
    <text evidence="2">The sequence shown here is derived from an EMBL/GenBank/DDBJ whole genome shotgun (WGS) entry which is preliminary data.</text>
</comment>
<proteinExistence type="predicted"/>
<organism evidence="2">
    <name type="scientific">Boseongicola sp. SB0664_bin_43</name>
    <dbReference type="NCBI Taxonomy" id="2604844"/>
    <lineage>
        <taxon>Bacteria</taxon>
        <taxon>Pseudomonadati</taxon>
        <taxon>Pseudomonadota</taxon>
        <taxon>Alphaproteobacteria</taxon>
        <taxon>Rhodobacterales</taxon>
        <taxon>Paracoccaceae</taxon>
        <taxon>Boseongicola</taxon>
    </lineage>
</organism>
<accession>A0A6B0XYQ8</accession>
<dbReference type="PANTHER" id="PTHR11735">
    <property type="entry name" value="TRNA N6-ADENOSINE THREONYLCARBAMOYLTRANSFERASE"/>
    <property type="match status" value="1"/>
</dbReference>
<sequence length="229" mass="23517">MAFDTSAAHCAAALLKEGRIAASRYEEMARGQAESLFPMLEELTGEAGLDWQDLHAIGVGVGPGNFTGIRIAVSAARGLALSLGVPAIGISTLEAIFHVAGRPQGRVVVFLPAPKGSTYIQTFAGGMPQGPAFLEADGLPHGPQRGENVNAVVGPGNDDSCHRIAIGLGRAGKGPVPEVIAVDGLKEQATAIAAIAAERFGSQNERPKPLYVRPVNAAPAHGPPPAMLP</sequence>
<dbReference type="GO" id="GO:0002949">
    <property type="term" value="P:tRNA threonylcarbamoyladenosine modification"/>
    <property type="evidence" value="ECO:0007669"/>
    <property type="project" value="InterPro"/>
</dbReference>
<dbReference type="SUPFAM" id="SSF53067">
    <property type="entry name" value="Actin-like ATPase domain"/>
    <property type="match status" value="1"/>
</dbReference>
<dbReference type="Gene3D" id="3.30.420.40">
    <property type="match status" value="2"/>
</dbReference>
<dbReference type="PANTHER" id="PTHR11735:SF11">
    <property type="entry name" value="TRNA THREONYLCARBAMOYLADENOSINE BIOSYNTHESIS PROTEIN TSAB"/>
    <property type="match status" value="1"/>
</dbReference>
<keyword evidence="2" id="KW-0808">Transferase</keyword>